<dbReference type="GO" id="GO:0051539">
    <property type="term" value="F:4 iron, 4 sulfur cluster binding"/>
    <property type="evidence" value="ECO:0007669"/>
    <property type="project" value="UniProtKB-KW"/>
</dbReference>
<dbReference type="EC" id="2.7.13.3" evidence="4"/>
<dbReference type="PANTHER" id="PTHR24421">
    <property type="entry name" value="NITRATE/NITRITE SENSOR PROTEIN NARX-RELATED"/>
    <property type="match status" value="1"/>
</dbReference>
<comment type="catalytic activity">
    <reaction evidence="1">
        <text>ATP + protein L-histidine = ADP + protein N-phospho-L-histidine.</text>
        <dbReference type="EC" id="2.7.13.3"/>
    </reaction>
</comment>
<feature type="transmembrane region" description="Helical" evidence="16">
    <location>
        <begin position="94"/>
        <end position="116"/>
    </location>
</feature>
<dbReference type="SUPFAM" id="SSF55874">
    <property type="entry name" value="ATPase domain of HSP90 chaperone/DNA topoisomerase II/histidine kinase"/>
    <property type="match status" value="1"/>
</dbReference>
<evidence type="ECO:0000259" key="17">
    <source>
        <dbReference type="PROSITE" id="PS50109"/>
    </source>
</evidence>
<dbReference type="InterPro" id="IPR003594">
    <property type="entry name" value="HATPase_dom"/>
</dbReference>
<organism evidence="18 19">
    <name type="scientific">Actinocatenispora rupis</name>
    <dbReference type="NCBI Taxonomy" id="519421"/>
    <lineage>
        <taxon>Bacteria</taxon>
        <taxon>Bacillati</taxon>
        <taxon>Actinomycetota</taxon>
        <taxon>Actinomycetes</taxon>
        <taxon>Micromonosporales</taxon>
        <taxon>Micromonosporaceae</taxon>
        <taxon>Actinocatenispora</taxon>
    </lineage>
</organism>
<evidence type="ECO:0000256" key="2">
    <source>
        <dbReference type="ARBA" id="ARBA00001966"/>
    </source>
</evidence>
<dbReference type="Pfam" id="PF02518">
    <property type="entry name" value="HATPase_c"/>
    <property type="match status" value="1"/>
</dbReference>
<gene>
    <name evidence="18" type="ORF">Aru02nite_14870</name>
</gene>
<keyword evidence="6" id="KW-0004">4Fe-4S</keyword>
<evidence type="ECO:0000256" key="3">
    <source>
        <dbReference type="ARBA" id="ARBA00004496"/>
    </source>
</evidence>
<reference evidence="18" key="1">
    <citation type="submission" date="2021-01" db="EMBL/GenBank/DDBJ databases">
        <title>Whole genome shotgun sequence of Actinocatenispora rupis NBRC 107355.</title>
        <authorList>
            <person name="Komaki H."/>
            <person name="Tamura T."/>
        </authorList>
    </citation>
    <scope>NUCLEOTIDE SEQUENCE</scope>
    <source>
        <strain evidence="18">NBRC 107355</strain>
    </source>
</reference>
<dbReference type="AlphaFoldDB" id="A0A8J3IXQ9"/>
<keyword evidence="8" id="KW-0808">Transferase</keyword>
<keyword evidence="13" id="KW-0411">Iron-sulfur</keyword>
<evidence type="ECO:0000256" key="8">
    <source>
        <dbReference type="ARBA" id="ARBA00022679"/>
    </source>
</evidence>
<dbReference type="Gene3D" id="3.30.565.10">
    <property type="entry name" value="Histidine kinase-like ATPase, C-terminal domain"/>
    <property type="match status" value="1"/>
</dbReference>
<feature type="transmembrane region" description="Helical" evidence="16">
    <location>
        <begin position="157"/>
        <end position="181"/>
    </location>
</feature>
<dbReference type="Gene3D" id="1.20.5.1930">
    <property type="match status" value="1"/>
</dbReference>
<keyword evidence="11" id="KW-0408">Iron</keyword>
<dbReference type="Pfam" id="PF07730">
    <property type="entry name" value="HisKA_3"/>
    <property type="match status" value="1"/>
</dbReference>
<dbReference type="GO" id="GO:0046983">
    <property type="term" value="F:protein dimerization activity"/>
    <property type="evidence" value="ECO:0007669"/>
    <property type="project" value="InterPro"/>
</dbReference>
<keyword evidence="12" id="KW-0902">Two-component regulatory system</keyword>
<dbReference type="GO" id="GO:0000155">
    <property type="term" value="F:phosphorelay sensor kinase activity"/>
    <property type="evidence" value="ECO:0007669"/>
    <property type="project" value="InterPro"/>
</dbReference>
<proteinExistence type="predicted"/>
<evidence type="ECO:0000256" key="7">
    <source>
        <dbReference type="ARBA" id="ARBA00022490"/>
    </source>
</evidence>
<dbReference type="InterPro" id="IPR011712">
    <property type="entry name" value="Sig_transdc_His_kin_sub3_dim/P"/>
</dbReference>
<evidence type="ECO:0000256" key="12">
    <source>
        <dbReference type="ARBA" id="ARBA00023012"/>
    </source>
</evidence>
<dbReference type="GO" id="GO:0046872">
    <property type="term" value="F:metal ion binding"/>
    <property type="evidence" value="ECO:0007669"/>
    <property type="project" value="UniProtKB-KW"/>
</dbReference>
<accession>A0A8J3IXQ9</accession>
<evidence type="ECO:0000256" key="10">
    <source>
        <dbReference type="ARBA" id="ARBA00022777"/>
    </source>
</evidence>
<evidence type="ECO:0000256" key="16">
    <source>
        <dbReference type="SAM" id="Phobius"/>
    </source>
</evidence>
<feature type="transmembrane region" description="Helical" evidence="16">
    <location>
        <begin position="24"/>
        <end position="43"/>
    </location>
</feature>
<evidence type="ECO:0000256" key="5">
    <source>
        <dbReference type="ARBA" id="ARBA00017322"/>
    </source>
</evidence>
<dbReference type="CDD" id="cd16917">
    <property type="entry name" value="HATPase_UhpB-NarQ-NarX-like"/>
    <property type="match status" value="1"/>
</dbReference>
<evidence type="ECO:0000256" key="6">
    <source>
        <dbReference type="ARBA" id="ARBA00022485"/>
    </source>
</evidence>
<keyword evidence="19" id="KW-1185">Reference proteome</keyword>
<keyword evidence="10 18" id="KW-0418">Kinase</keyword>
<protein>
    <recommendedName>
        <fullName evidence="5">Oxygen sensor histidine kinase NreB</fullName>
        <ecNumber evidence="4">2.7.13.3</ecNumber>
    </recommendedName>
    <alternativeName>
        <fullName evidence="15">Nitrogen regulation protein B</fullName>
    </alternativeName>
</protein>
<evidence type="ECO:0000256" key="15">
    <source>
        <dbReference type="ARBA" id="ARBA00030800"/>
    </source>
</evidence>
<dbReference type="InterPro" id="IPR004358">
    <property type="entry name" value="Sig_transdc_His_kin-like_C"/>
</dbReference>
<feature type="transmembrane region" description="Helical" evidence="16">
    <location>
        <begin position="55"/>
        <end position="74"/>
    </location>
</feature>
<keyword evidence="16" id="KW-1133">Transmembrane helix</keyword>
<dbReference type="Proteomes" id="UP000612808">
    <property type="component" value="Unassembled WGS sequence"/>
</dbReference>
<comment type="subcellular location">
    <subcellularLocation>
        <location evidence="3">Cytoplasm</location>
    </subcellularLocation>
</comment>
<dbReference type="PANTHER" id="PTHR24421:SF62">
    <property type="entry name" value="SENSORY TRANSDUCTION HISTIDINE KINASE"/>
    <property type="match status" value="1"/>
</dbReference>
<dbReference type="EMBL" id="BOMB01000008">
    <property type="protein sequence ID" value="GID10598.1"/>
    <property type="molecule type" value="Genomic_DNA"/>
</dbReference>
<dbReference type="GO" id="GO:0016020">
    <property type="term" value="C:membrane"/>
    <property type="evidence" value="ECO:0007669"/>
    <property type="project" value="InterPro"/>
</dbReference>
<evidence type="ECO:0000256" key="13">
    <source>
        <dbReference type="ARBA" id="ARBA00023014"/>
    </source>
</evidence>
<evidence type="ECO:0000256" key="4">
    <source>
        <dbReference type="ARBA" id="ARBA00012438"/>
    </source>
</evidence>
<comment type="function">
    <text evidence="14">Member of the two-component regulatory system NreB/NreC involved in the control of dissimilatory nitrate/nitrite reduction in response to oxygen. NreB functions as a direct oxygen sensor histidine kinase which is autophosphorylated, in the absence of oxygen, probably at the conserved histidine residue, and transfers its phosphate group probably to a conserved aspartate residue of NreC. NreB/NreC activates the expression of the nitrate (narGHJI) and nitrite (nir) reductase operons, as well as the putative nitrate transporter gene narT.</text>
</comment>
<evidence type="ECO:0000256" key="9">
    <source>
        <dbReference type="ARBA" id="ARBA00022723"/>
    </source>
</evidence>
<dbReference type="PIRSF" id="PIRSF037434">
    <property type="entry name" value="STHK_ChrS"/>
    <property type="match status" value="1"/>
</dbReference>
<keyword evidence="9" id="KW-0479">Metal-binding</keyword>
<dbReference type="InterPro" id="IPR017205">
    <property type="entry name" value="Sig_transdc_His_kinase_ChrS"/>
</dbReference>
<dbReference type="InterPro" id="IPR036890">
    <property type="entry name" value="HATPase_C_sf"/>
</dbReference>
<comment type="caution">
    <text evidence="18">The sequence shown here is derived from an EMBL/GenBank/DDBJ whole genome shotgun (WGS) entry which is preliminary data.</text>
</comment>
<keyword evidence="16" id="KW-0812">Transmembrane</keyword>
<evidence type="ECO:0000313" key="19">
    <source>
        <dbReference type="Proteomes" id="UP000612808"/>
    </source>
</evidence>
<dbReference type="SMART" id="SM00387">
    <property type="entry name" value="HATPase_c"/>
    <property type="match status" value="1"/>
</dbReference>
<evidence type="ECO:0000256" key="1">
    <source>
        <dbReference type="ARBA" id="ARBA00000085"/>
    </source>
</evidence>
<keyword evidence="7" id="KW-0963">Cytoplasm</keyword>
<dbReference type="GO" id="GO:0005737">
    <property type="term" value="C:cytoplasm"/>
    <property type="evidence" value="ECO:0007669"/>
    <property type="project" value="UniProtKB-SubCell"/>
</dbReference>
<feature type="transmembrane region" description="Helical" evidence="16">
    <location>
        <begin position="128"/>
        <end position="151"/>
    </location>
</feature>
<dbReference type="InterPro" id="IPR050482">
    <property type="entry name" value="Sensor_HK_TwoCompSys"/>
</dbReference>
<sequence>MTCQTAYPTPRAVDGPDWERRAVLFYRILPYPLLAASLGLAALSVGQGWSDWNRFALVAAVSLVAGGVVLWFSTLHPDWERHRGRMTGYLALRLALTAVLVVLNPWFGIFAWIGYVDAMRLPAYGGRAASVVVVLVTAGLMAGTEIGGFFAPTPARIAAFVVAFLLNMLLAGTMGAIFAFVQARNEQRRIALDELAAANEKLSATLRENAGLHAQLLSAAREAGVLDERARLAREIHDTIAQGLTGIITQLQAAKGVPEKERYLETSLGLARQSLGEARRSVQALRPAPLEDAHLPEAVTQVVADWSALHGVPATADTTGTPRRMHPEVEVTLLRACQESLANVARHARAGRVGVTLSYMEDVITLDVRDDGVGFDPDDRPEAGADGGFGLTGMRQRVTRLGGSLSVESEPGAGTAISAIVPAEPAAGSA</sequence>
<dbReference type="RefSeq" id="WP_203655928.1">
    <property type="nucleotide sequence ID" value="NZ_BAAAZM010000003.1"/>
</dbReference>
<evidence type="ECO:0000256" key="14">
    <source>
        <dbReference type="ARBA" id="ARBA00024827"/>
    </source>
</evidence>
<keyword evidence="16" id="KW-0472">Membrane</keyword>
<dbReference type="PROSITE" id="PS50109">
    <property type="entry name" value="HIS_KIN"/>
    <property type="match status" value="1"/>
</dbReference>
<evidence type="ECO:0000313" key="18">
    <source>
        <dbReference type="EMBL" id="GID10598.1"/>
    </source>
</evidence>
<dbReference type="PRINTS" id="PR00344">
    <property type="entry name" value="BCTRLSENSOR"/>
</dbReference>
<dbReference type="InterPro" id="IPR005467">
    <property type="entry name" value="His_kinase_dom"/>
</dbReference>
<name>A0A8J3IXQ9_9ACTN</name>
<comment type="cofactor">
    <cofactor evidence="2">
        <name>[4Fe-4S] cluster</name>
        <dbReference type="ChEBI" id="CHEBI:49883"/>
    </cofactor>
</comment>
<evidence type="ECO:0000256" key="11">
    <source>
        <dbReference type="ARBA" id="ARBA00023004"/>
    </source>
</evidence>
<feature type="domain" description="Histidine kinase" evidence="17">
    <location>
        <begin position="333"/>
        <end position="425"/>
    </location>
</feature>